<dbReference type="STRING" id="1684307.A0A316TWQ8"/>
<dbReference type="PANTHER" id="PTHR10997">
    <property type="entry name" value="IMPORTIN-7, 8, 11"/>
    <property type="match status" value="1"/>
</dbReference>
<evidence type="ECO:0000256" key="6">
    <source>
        <dbReference type="ARBA" id="ARBA00022927"/>
    </source>
</evidence>
<dbReference type="RefSeq" id="XP_025345076.1">
    <property type="nucleotide sequence ID" value="XM_025493915.1"/>
</dbReference>
<keyword evidence="4" id="KW-0813">Transport</keyword>
<organism evidence="10 11">
    <name type="scientific">Pseudomicrostroma glucosiphilum</name>
    <dbReference type="NCBI Taxonomy" id="1684307"/>
    <lineage>
        <taxon>Eukaryota</taxon>
        <taxon>Fungi</taxon>
        <taxon>Dikarya</taxon>
        <taxon>Basidiomycota</taxon>
        <taxon>Ustilaginomycotina</taxon>
        <taxon>Exobasidiomycetes</taxon>
        <taxon>Microstromatales</taxon>
        <taxon>Microstromatales incertae sedis</taxon>
        <taxon>Pseudomicrostroma</taxon>
    </lineage>
</organism>
<dbReference type="PROSITE" id="PS50166">
    <property type="entry name" value="IMPORTIN_B_NT"/>
    <property type="match status" value="1"/>
</dbReference>
<keyword evidence="11" id="KW-1185">Reference proteome</keyword>
<keyword evidence="7" id="KW-0539">Nucleus</keyword>
<dbReference type="GO" id="GO:0005829">
    <property type="term" value="C:cytosol"/>
    <property type="evidence" value="ECO:0007669"/>
    <property type="project" value="TreeGrafter"/>
</dbReference>
<keyword evidence="5" id="KW-0963">Cytoplasm</keyword>
<dbReference type="PANTHER" id="PTHR10997:SF18">
    <property type="entry name" value="D-IMPORTIN 7_RANBP7"/>
    <property type="match status" value="1"/>
</dbReference>
<evidence type="ECO:0000256" key="8">
    <source>
        <dbReference type="SAM" id="MobiDB-lite"/>
    </source>
</evidence>
<evidence type="ECO:0000256" key="1">
    <source>
        <dbReference type="ARBA" id="ARBA00004123"/>
    </source>
</evidence>
<feature type="region of interest" description="Disordered" evidence="8">
    <location>
        <begin position="914"/>
        <end position="948"/>
    </location>
</feature>
<dbReference type="GeneID" id="37015649"/>
<keyword evidence="6" id="KW-0653">Protein transport</keyword>
<feature type="domain" description="Importin N-terminal" evidence="9">
    <location>
        <begin position="25"/>
        <end position="110"/>
    </location>
</feature>
<comment type="similarity">
    <text evidence="3">Belongs to the XPO2/CSE1 family.</text>
</comment>
<evidence type="ECO:0000313" key="10">
    <source>
        <dbReference type="EMBL" id="PWN17916.1"/>
    </source>
</evidence>
<evidence type="ECO:0000259" key="9">
    <source>
        <dbReference type="PROSITE" id="PS50166"/>
    </source>
</evidence>
<dbReference type="GO" id="GO:0006606">
    <property type="term" value="P:protein import into nucleus"/>
    <property type="evidence" value="ECO:0007669"/>
    <property type="project" value="TreeGrafter"/>
</dbReference>
<protein>
    <submittedName>
        <fullName evidence="10">ARM repeat-containing protein</fullName>
    </submittedName>
</protein>
<evidence type="ECO:0000256" key="5">
    <source>
        <dbReference type="ARBA" id="ARBA00022490"/>
    </source>
</evidence>
<gene>
    <name evidence="10" type="ORF">BCV69DRAFT_295581</name>
</gene>
<dbReference type="SUPFAM" id="SSF48371">
    <property type="entry name" value="ARM repeat"/>
    <property type="match status" value="1"/>
</dbReference>
<dbReference type="OrthoDB" id="760868at2759"/>
<dbReference type="InterPro" id="IPR011989">
    <property type="entry name" value="ARM-like"/>
</dbReference>
<dbReference type="Pfam" id="PF03378">
    <property type="entry name" value="CAS_CSE1"/>
    <property type="match status" value="1"/>
</dbReference>
<dbReference type="Gene3D" id="1.25.10.10">
    <property type="entry name" value="Leucine-rich Repeat Variant"/>
    <property type="match status" value="1"/>
</dbReference>
<dbReference type="GO" id="GO:0031267">
    <property type="term" value="F:small GTPase binding"/>
    <property type="evidence" value="ECO:0007669"/>
    <property type="project" value="InterPro"/>
</dbReference>
<feature type="region of interest" description="Disordered" evidence="8">
    <location>
        <begin position="971"/>
        <end position="1012"/>
    </location>
</feature>
<dbReference type="SMART" id="SM00913">
    <property type="entry name" value="IBN_N"/>
    <property type="match status" value="1"/>
</dbReference>
<dbReference type="EMBL" id="KZ819339">
    <property type="protein sequence ID" value="PWN17916.1"/>
    <property type="molecule type" value="Genomic_DNA"/>
</dbReference>
<comment type="subcellular location">
    <subcellularLocation>
        <location evidence="2">Cytoplasm</location>
    </subcellularLocation>
    <subcellularLocation>
        <location evidence="1">Nucleus</location>
    </subcellularLocation>
</comment>
<feature type="compositionally biased region" description="Low complexity" evidence="8">
    <location>
        <begin position="971"/>
        <end position="988"/>
    </location>
</feature>
<evidence type="ECO:0000256" key="3">
    <source>
        <dbReference type="ARBA" id="ARBA00008669"/>
    </source>
</evidence>
<evidence type="ECO:0000313" key="11">
    <source>
        <dbReference type="Proteomes" id="UP000245942"/>
    </source>
</evidence>
<dbReference type="Pfam" id="PF03810">
    <property type="entry name" value="IBN_N"/>
    <property type="match status" value="1"/>
</dbReference>
<name>A0A316TWQ8_9BASI</name>
<dbReference type="AlphaFoldDB" id="A0A316TWQ8"/>
<dbReference type="InterPro" id="IPR001494">
    <property type="entry name" value="Importin-beta_N"/>
</dbReference>
<reference evidence="10 11" key="1">
    <citation type="journal article" date="2018" name="Mol. Biol. Evol.">
        <title>Broad Genomic Sampling Reveals a Smut Pathogenic Ancestry of the Fungal Clade Ustilaginomycotina.</title>
        <authorList>
            <person name="Kijpornyongpan T."/>
            <person name="Mondo S.J."/>
            <person name="Barry K."/>
            <person name="Sandor L."/>
            <person name="Lee J."/>
            <person name="Lipzen A."/>
            <person name="Pangilinan J."/>
            <person name="LaButti K."/>
            <person name="Hainaut M."/>
            <person name="Henrissat B."/>
            <person name="Grigoriev I.V."/>
            <person name="Spatafora J.W."/>
            <person name="Aime M.C."/>
        </authorList>
    </citation>
    <scope>NUCLEOTIDE SEQUENCE [LARGE SCALE GENOMIC DNA]</scope>
    <source>
        <strain evidence="10 11">MCA 4718</strain>
    </source>
</reference>
<dbReference type="GO" id="GO:0005635">
    <property type="term" value="C:nuclear envelope"/>
    <property type="evidence" value="ECO:0007669"/>
    <property type="project" value="TreeGrafter"/>
</dbReference>
<proteinExistence type="inferred from homology"/>
<evidence type="ECO:0000256" key="2">
    <source>
        <dbReference type="ARBA" id="ARBA00004496"/>
    </source>
</evidence>
<feature type="compositionally biased region" description="Acidic residues" evidence="8">
    <location>
        <begin position="917"/>
        <end position="948"/>
    </location>
</feature>
<dbReference type="InterPro" id="IPR005043">
    <property type="entry name" value="XPO2_C"/>
</dbReference>
<dbReference type="InterPro" id="IPR016024">
    <property type="entry name" value="ARM-type_fold"/>
</dbReference>
<sequence length="1065" mass="117130">MDLQRSLYSIFSSTLDANPNARMQAELDLRKVEGQAGVLAALLDIVASAEADMGNRLACAVYVKNRLRRCWVVEESAGQASSSTASSGPPAIPAQDRPTIKARLLPTLVACPPQLQTHVAAGLGTVIRADFPNEWPDLMENVGRLVNSNTPQEVYGGIRALLEIVRSYRWIDDSALMEPVVAATFPTILATGTQLLSSPEVDSPDVGAIVYMILKVYKCSINSQLSQHQQSNESIVSWGKFLLQVASRPIDPSKLPQDEDERQISPWYKAKKWACFTLNKLFSRYGNPSQLPSNLASYKPFAERFVNTFAPEILSTYLRLTEASIKGETWLSKKQVHFLFRYYEECVKPKATWALLKPHVNTLVQSFVFPRLCTRPEDEEAWDLDPSDFVRSHIDAIDSFGNPDASAASFLATIVAKRTKASFMPQLQFVTSVVQAYPASRSPAEKGGALAMCKAMDLTMLNHEKVSTSLEEFFAQYVIPELTSPHRFLRFRACGLVAAFGSQMAWRSSAALESCFSGVMSCATDTEELPIRVEAAAAISALIDHDSVQAAMAPNAARLMQELLKLSDELEMDLLTEAKSKIVDKFSEELMPFSVQLVEQMKTSYMRLVEASLASGETAADGTHEYDLNDAEGDKIFAAISALQTIYSVLTSCEGKPEMLAQLEQSVLPLVAFTLEKDAIELYDDTFDLLDVLTFYQKKISPGMWKIFEMMCQSFLNGAGIDYLTEMLSTFDNLVSYGTDVFRENAEYRRLLLGIYEKAMSSDQLSLGDQISACRLADVILLLLKGSVDEAVPTIVASVLPHIAEGAAHTTPALRKWSVLVLLDALVYNASLTLQTLESLGGSGATQRFFTLALGTVVPKFTRVHEKKVTAIALMSVLSLSPEQMPQAIRAGEVQILQSLLADLKSIPEAIRKQQEAEEAFEDELDDDDEDDITGEVVNEDDDEDDIRDEDNEYLELLAREGARLRAQAARAAGGSSAADTSGLSGAGADEDDEEEDQDDDDDEDLIYESPLDDVPVFEQFRQLMGHLASSRADLVGKLDAGFKSQIEEVAALPDVKVGGDDEEE</sequence>
<accession>A0A316TWQ8</accession>
<evidence type="ECO:0000256" key="4">
    <source>
        <dbReference type="ARBA" id="ARBA00022448"/>
    </source>
</evidence>
<feature type="compositionally biased region" description="Acidic residues" evidence="8">
    <location>
        <begin position="989"/>
        <end position="1007"/>
    </location>
</feature>
<dbReference type="Proteomes" id="UP000245942">
    <property type="component" value="Unassembled WGS sequence"/>
</dbReference>
<evidence type="ECO:0000256" key="7">
    <source>
        <dbReference type="ARBA" id="ARBA00023242"/>
    </source>
</evidence>